<keyword evidence="3" id="KW-1185">Reference proteome</keyword>
<organism evidence="2 3">
    <name type="scientific">Aspergillus keveii</name>
    <dbReference type="NCBI Taxonomy" id="714993"/>
    <lineage>
        <taxon>Eukaryota</taxon>
        <taxon>Fungi</taxon>
        <taxon>Dikarya</taxon>
        <taxon>Ascomycota</taxon>
        <taxon>Pezizomycotina</taxon>
        <taxon>Eurotiomycetes</taxon>
        <taxon>Eurotiomycetidae</taxon>
        <taxon>Eurotiales</taxon>
        <taxon>Aspergillaceae</taxon>
        <taxon>Aspergillus</taxon>
        <taxon>Aspergillus subgen. Nidulantes</taxon>
    </lineage>
</organism>
<dbReference type="Proteomes" id="UP001610563">
    <property type="component" value="Unassembled WGS sequence"/>
</dbReference>
<dbReference type="SUPFAM" id="SSF111331">
    <property type="entry name" value="NAD kinase/diacylglycerol kinase-like"/>
    <property type="match status" value="1"/>
</dbReference>
<evidence type="ECO:0000259" key="1">
    <source>
        <dbReference type="PROSITE" id="PS50146"/>
    </source>
</evidence>
<dbReference type="Gene3D" id="3.40.50.10330">
    <property type="entry name" value="Probable inorganic polyphosphate/atp-NAD kinase, domain 1"/>
    <property type="match status" value="1"/>
</dbReference>
<dbReference type="Gene3D" id="2.60.200.40">
    <property type="match status" value="1"/>
</dbReference>
<proteinExistence type="predicted"/>
<name>A0ABR4FJJ8_9EURO</name>
<dbReference type="PROSITE" id="PS50146">
    <property type="entry name" value="DAGK"/>
    <property type="match status" value="1"/>
</dbReference>
<dbReference type="PANTHER" id="PTHR12358:SF108">
    <property type="entry name" value="DAGKC DOMAIN-CONTAINING PROTEIN"/>
    <property type="match status" value="1"/>
</dbReference>
<reference evidence="2 3" key="1">
    <citation type="submission" date="2024-07" db="EMBL/GenBank/DDBJ databases">
        <title>Section-level genome sequencing and comparative genomics of Aspergillus sections Usti and Cavernicolus.</title>
        <authorList>
            <consortium name="Lawrence Berkeley National Laboratory"/>
            <person name="Nybo J.L."/>
            <person name="Vesth T.C."/>
            <person name="Theobald S."/>
            <person name="Frisvad J.C."/>
            <person name="Larsen T.O."/>
            <person name="Kjaerboelling I."/>
            <person name="Rothschild-Mancinelli K."/>
            <person name="Lyhne E.K."/>
            <person name="Kogle M.E."/>
            <person name="Barry K."/>
            <person name="Clum A."/>
            <person name="Na H."/>
            <person name="Ledsgaard L."/>
            <person name="Lin J."/>
            <person name="Lipzen A."/>
            <person name="Kuo A."/>
            <person name="Riley R."/>
            <person name="Mondo S."/>
            <person name="Labutti K."/>
            <person name="Haridas S."/>
            <person name="Pangalinan J."/>
            <person name="Salamov A.A."/>
            <person name="Simmons B.A."/>
            <person name="Magnuson J.K."/>
            <person name="Chen J."/>
            <person name="Drula E."/>
            <person name="Henrissat B."/>
            <person name="Wiebenga A."/>
            <person name="Lubbers R.J."/>
            <person name="Gomes A.C."/>
            <person name="Makela M.R."/>
            <person name="Stajich J."/>
            <person name="Grigoriev I.V."/>
            <person name="Mortensen U.H."/>
            <person name="De Vries R.P."/>
            <person name="Baker S.E."/>
            <person name="Andersen M.R."/>
        </authorList>
    </citation>
    <scope>NUCLEOTIDE SEQUENCE [LARGE SCALE GENOMIC DNA]</scope>
    <source>
        <strain evidence="2 3">CBS 209.92</strain>
    </source>
</reference>
<protein>
    <submittedName>
        <fullName evidence="2">ATP-NAD kinase-like domain-containing protein</fullName>
    </submittedName>
</protein>
<evidence type="ECO:0000313" key="2">
    <source>
        <dbReference type="EMBL" id="KAL2783415.1"/>
    </source>
</evidence>
<dbReference type="PANTHER" id="PTHR12358">
    <property type="entry name" value="SPHINGOSINE KINASE"/>
    <property type="match status" value="1"/>
</dbReference>
<dbReference type="InterPro" id="IPR017438">
    <property type="entry name" value="ATP-NAD_kinase_N"/>
</dbReference>
<dbReference type="InterPro" id="IPR001206">
    <property type="entry name" value="Diacylglycerol_kinase_cat_dom"/>
</dbReference>
<comment type="caution">
    <text evidence="2">The sequence shown here is derived from an EMBL/GenBank/DDBJ whole genome shotgun (WGS) entry which is preliminary data.</text>
</comment>
<dbReference type="InterPro" id="IPR050187">
    <property type="entry name" value="Lipid_Phosphate_FormReg"/>
</dbReference>
<dbReference type="EMBL" id="JBFTWV010000237">
    <property type="protein sequence ID" value="KAL2783415.1"/>
    <property type="molecule type" value="Genomic_DNA"/>
</dbReference>
<evidence type="ECO:0000313" key="3">
    <source>
        <dbReference type="Proteomes" id="UP001610563"/>
    </source>
</evidence>
<dbReference type="InterPro" id="IPR016064">
    <property type="entry name" value="NAD/diacylglycerol_kinase_sf"/>
</dbReference>
<feature type="domain" description="DAGKc" evidence="1">
    <location>
        <begin position="90"/>
        <end position="234"/>
    </location>
</feature>
<accession>A0ABR4FJJ8</accession>
<gene>
    <name evidence="2" type="ORF">BJX66DRAFT_127684</name>
</gene>
<dbReference type="Pfam" id="PF00781">
    <property type="entry name" value="DAGK_cat"/>
    <property type="match status" value="1"/>
</dbReference>
<sequence length="450" mass="49645">MLFNCALIDDCVECTSSETPTRIKIPIQDILCIIPPHEGHDSGHSLVFFNSDSSSLNEPPNLKRIHLRTVPSKLVPDHLMLDTPTFHNSNKPIRLHFIISTASGTGTAKLLFSHIFQPLLSYLELDFYEVHETQSSQTITDLCHSLFIPQAEAGNEQTIVLLSGDGGLCDVIDAFYSSAKNIRATPNIALFPAGTGNAMASSTGLVAHHRAALMALLCGKPTPVPVFAATFSPGARYVQAGQTQSPTASELPCRKVYGGVVASWGLHAALVADSDTSDYRRFGAERFRMAANELLYPSDGSESHRYRGSVTLFGGNGQGQGNTRQAETLESKEHMYVLATLVSNLEKDFMISPESKPLDGSLRVIRFGPLPPERVMQVLSLAYQNGQHIQDSHVMYREVEGFRIGFDEPEGRWRRVCIDGRVIMIEEGGWFEVQKEKRHLLRILLSAPRE</sequence>